<dbReference type="Proteomes" id="UP000234331">
    <property type="component" value="Unassembled WGS sequence"/>
</dbReference>
<dbReference type="RefSeq" id="WP_165818217.1">
    <property type="nucleotide sequence ID" value="NZ_FZMO01000029.1"/>
</dbReference>
<dbReference type="GO" id="GO:0007165">
    <property type="term" value="P:signal transduction"/>
    <property type="evidence" value="ECO:0007669"/>
    <property type="project" value="InterPro"/>
</dbReference>
<accession>A0A2I2KK91</accession>
<dbReference type="Pfam" id="PF13676">
    <property type="entry name" value="TIR_2"/>
    <property type="match status" value="1"/>
</dbReference>
<dbReference type="AlphaFoldDB" id="A0A2I2KK91"/>
<name>A0A2I2KK91_9ACTN</name>
<feature type="domain" description="TIR" evidence="1">
    <location>
        <begin position="15"/>
        <end position="134"/>
    </location>
</feature>
<proteinExistence type="predicted"/>
<organism evidence="2 3">
    <name type="scientific">Frankia canadensis</name>
    <dbReference type="NCBI Taxonomy" id="1836972"/>
    <lineage>
        <taxon>Bacteria</taxon>
        <taxon>Bacillati</taxon>
        <taxon>Actinomycetota</taxon>
        <taxon>Actinomycetes</taxon>
        <taxon>Frankiales</taxon>
        <taxon>Frankiaceae</taxon>
        <taxon>Frankia</taxon>
    </lineage>
</organism>
<sequence length="152" mass="16496">MGDRGGTSGHRDFFVCGADNATDRVWAAWIAWTLEAAQRAPAAGSDSLSPEPFTTFLELWDSVGGDNIARRVDEGLRRSRRVLVVLSRTLLAQTAGTSQATWLAAWRKDPDGAARQVLPVRVDDCDPDGLLGGIPRRPLHPVLTPVRQLVSP</sequence>
<dbReference type="SUPFAM" id="SSF52200">
    <property type="entry name" value="Toll/Interleukin receptor TIR domain"/>
    <property type="match status" value="1"/>
</dbReference>
<reference evidence="2 3" key="1">
    <citation type="submission" date="2017-06" db="EMBL/GenBank/DDBJ databases">
        <authorList>
            <person name="Kim H.J."/>
            <person name="Triplett B.A."/>
        </authorList>
    </citation>
    <scope>NUCLEOTIDE SEQUENCE [LARGE SCALE GENOMIC DNA]</scope>
    <source>
        <strain evidence="2">FRACA_ARgP5</strain>
    </source>
</reference>
<dbReference type="EMBL" id="FZMO01000029">
    <property type="protein sequence ID" value="SNQ46067.1"/>
    <property type="molecule type" value="Genomic_DNA"/>
</dbReference>
<keyword evidence="3" id="KW-1185">Reference proteome</keyword>
<dbReference type="InterPro" id="IPR000157">
    <property type="entry name" value="TIR_dom"/>
</dbReference>
<protein>
    <recommendedName>
        <fullName evidence="1">TIR domain-containing protein</fullName>
    </recommendedName>
</protein>
<evidence type="ECO:0000259" key="1">
    <source>
        <dbReference type="Pfam" id="PF13676"/>
    </source>
</evidence>
<evidence type="ECO:0000313" key="2">
    <source>
        <dbReference type="EMBL" id="SNQ46067.1"/>
    </source>
</evidence>
<gene>
    <name evidence="2" type="ORF">FRACA_1240002</name>
</gene>
<evidence type="ECO:0000313" key="3">
    <source>
        <dbReference type="Proteomes" id="UP000234331"/>
    </source>
</evidence>
<dbReference type="InterPro" id="IPR035897">
    <property type="entry name" value="Toll_tir_struct_dom_sf"/>
</dbReference>
<dbReference type="Gene3D" id="3.40.50.10140">
    <property type="entry name" value="Toll/interleukin-1 receptor homology (TIR) domain"/>
    <property type="match status" value="1"/>
</dbReference>